<dbReference type="Pfam" id="PF03437">
    <property type="entry name" value="BtpA"/>
    <property type="match status" value="1"/>
</dbReference>
<dbReference type="EMBL" id="RHHU01000003">
    <property type="protein sequence ID" value="RNB88531.1"/>
    <property type="molecule type" value="Genomic_DNA"/>
</dbReference>
<dbReference type="Proteomes" id="UP000269573">
    <property type="component" value="Unassembled WGS sequence"/>
</dbReference>
<dbReference type="RefSeq" id="WP_122922634.1">
    <property type="nucleotide sequence ID" value="NZ_RHHU01000003.1"/>
</dbReference>
<protein>
    <submittedName>
        <fullName evidence="2">BtpA/SgcQ family protein</fullName>
    </submittedName>
</protein>
<comment type="caution">
    <text evidence="2">The sequence shown here is derived from an EMBL/GenBank/DDBJ whole genome shotgun (WGS) entry which is preliminary data.</text>
</comment>
<evidence type="ECO:0000313" key="3">
    <source>
        <dbReference type="Proteomes" id="UP000269573"/>
    </source>
</evidence>
<dbReference type="AlphaFoldDB" id="A0A3M8DM20"/>
<gene>
    <name evidence="2" type="ORF">EDM59_05270</name>
</gene>
<keyword evidence="3" id="KW-1185">Reference proteome</keyword>
<dbReference type="PANTHER" id="PTHR21381:SF3">
    <property type="entry name" value="SGC REGION PROTEIN SGCQ-RELATED"/>
    <property type="match status" value="1"/>
</dbReference>
<dbReference type="PANTHER" id="PTHR21381">
    <property type="entry name" value="ZGC:162297"/>
    <property type="match status" value="1"/>
</dbReference>
<dbReference type="NCBIfam" id="TIGR00259">
    <property type="entry name" value="thylakoid_BtpA"/>
    <property type="match status" value="1"/>
</dbReference>
<organism evidence="2 3">
    <name type="scientific">Brevibacillus nitrificans</name>
    <dbReference type="NCBI Taxonomy" id="651560"/>
    <lineage>
        <taxon>Bacteria</taxon>
        <taxon>Bacillati</taxon>
        <taxon>Bacillota</taxon>
        <taxon>Bacilli</taxon>
        <taxon>Bacillales</taxon>
        <taxon>Paenibacillaceae</taxon>
        <taxon>Brevibacillus</taxon>
    </lineage>
</organism>
<proteinExistence type="inferred from homology"/>
<dbReference type="PIRSF" id="PIRSF005956">
    <property type="entry name" value="BtpA"/>
    <property type="match status" value="1"/>
</dbReference>
<reference evidence="2 3" key="1">
    <citation type="submission" date="2018-10" db="EMBL/GenBank/DDBJ databases">
        <title>Phylogenomics of Brevibacillus.</title>
        <authorList>
            <person name="Dunlap C."/>
        </authorList>
    </citation>
    <scope>NUCLEOTIDE SEQUENCE [LARGE SCALE GENOMIC DNA]</scope>
    <source>
        <strain evidence="2 3">JCM 15774</strain>
    </source>
</reference>
<dbReference type="SUPFAM" id="SSF51366">
    <property type="entry name" value="Ribulose-phoshate binding barrel"/>
    <property type="match status" value="1"/>
</dbReference>
<sequence length="269" mass="29763">MTWLKDIIGTEKAIIAMCHLLPLPGDPSFQKEKGMEYVVEMARKDLRALQDGGVDAVMFSNEFSLPYLTDVKTETVAAMARIIGELKSDIQIPFGVNVLWDAKKSLDLAAATGAQFVREIFTGVYASDFGIWNTNVGETVRHQYRIGAEKVKLLFNIVPEAAKYLADRDIENVAKSTVFNNRPDALCVSGLTAGTATDSQMLKRVKDAVPETVVLANTGVRMQNLEQQLSIADGAVVGTTFKLDGKFENHVDQERVKAFMEKVKAFRQR</sequence>
<comment type="similarity">
    <text evidence="1">Belongs to the BtpA family.</text>
</comment>
<evidence type="ECO:0000256" key="1">
    <source>
        <dbReference type="ARBA" id="ARBA00006007"/>
    </source>
</evidence>
<accession>A0A3M8DM20</accession>
<evidence type="ECO:0000313" key="2">
    <source>
        <dbReference type="EMBL" id="RNB88531.1"/>
    </source>
</evidence>
<name>A0A3M8DM20_9BACL</name>
<dbReference type="InterPro" id="IPR005137">
    <property type="entry name" value="BtpA"/>
</dbReference>
<dbReference type="InterPro" id="IPR011060">
    <property type="entry name" value="RibuloseP-bd_barrel"/>
</dbReference>